<dbReference type="PANTHER" id="PTHR10963">
    <property type="entry name" value="GLYCOSYL HYDROLASE-RELATED"/>
    <property type="match status" value="1"/>
</dbReference>
<dbReference type="InterPro" id="IPR050546">
    <property type="entry name" value="Glycosyl_Hydrlase_16"/>
</dbReference>
<organism evidence="3 4">
    <name type="scientific">Methylobacterium planeticum</name>
    <dbReference type="NCBI Taxonomy" id="2615211"/>
    <lineage>
        <taxon>Bacteria</taxon>
        <taxon>Pseudomonadati</taxon>
        <taxon>Pseudomonadota</taxon>
        <taxon>Alphaproteobacteria</taxon>
        <taxon>Hyphomicrobiales</taxon>
        <taxon>Methylobacteriaceae</taxon>
        <taxon>Methylobacterium</taxon>
    </lineage>
</organism>
<reference evidence="3 4" key="1">
    <citation type="submission" date="2019-09" db="EMBL/GenBank/DDBJ databases">
        <title>YIM 132548 draft genome.</title>
        <authorList>
            <person name="Jiang L."/>
        </authorList>
    </citation>
    <scope>NUCLEOTIDE SEQUENCE [LARGE SCALE GENOMIC DNA]</scope>
    <source>
        <strain evidence="3 4">YIM 132548</strain>
    </source>
</reference>
<dbReference type="PROSITE" id="PS51762">
    <property type="entry name" value="GH16_2"/>
    <property type="match status" value="1"/>
</dbReference>
<dbReference type="EMBL" id="VZZJ01000037">
    <property type="protein sequence ID" value="KAB1069588.1"/>
    <property type="molecule type" value="Genomic_DNA"/>
</dbReference>
<dbReference type="InterPro" id="IPR000757">
    <property type="entry name" value="Beta-glucanase-like"/>
</dbReference>
<name>A0A6N6MH15_9HYPH</name>
<evidence type="ECO:0000313" key="4">
    <source>
        <dbReference type="Proteomes" id="UP000441523"/>
    </source>
</evidence>
<keyword evidence="3" id="KW-0378">Hydrolase</keyword>
<dbReference type="GO" id="GO:0004553">
    <property type="term" value="F:hydrolase activity, hydrolyzing O-glycosyl compounds"/>
    <property type="evidence" value="ECO:0007669"/>
    <property type="project" value="InterPro"/>
</dbReference>
<comment type="similarity">
    <text evidence="1">Belongs to the glycosyl hydrolase 16 family.</text>
</comment>
<protein>
    <submittedName>
        <fullName evidence="3">Glycoside hydrolase family 16 protein</fullName>
    </submittedName>
</protein>
<comment type="caution">
    <text evidence="3">The sequence shown here is derived from an EMBL/GenBank/DDBJ whole genome shotgun (WGS) entry which is preliminary data.</text>
</comment>
<dbReference type="Proteomes" id="UP000441523">
    <property type="component" value="Unassembled WGS sequence"/>
</dbReference>
<dbReference type="SUPFAM" id="SSF49899">
    <property type="entry name" value="Concanavalin A-like lectins/glucanases"/>
    <property type="match status" value="1"/>
</dbReference>
<sequence>MAVAACAILAAPLRAEAPPIGSEIDLSGWSRTFSEEFDSLDISARGPGTRWIAHVPWGGDFGDARFTDPAPGFPFTTRDGVLRIEARKVGNVWRSGLIASVDPQGRGFAQRYGYFEIRARMPEGEGVWPAFWLVGIDRSTATAEIDVLEYYGAKPDLFKSVAHVWNRDGSRPHYSDWSRSPAPGATTAFNTYGVDVEEDWITVYFNRRAVWRTPTKPEHRQPLYVMANLALGGGFPIDRTPDPSVFEIDYIRVYAR</sequence>
<dbReference type="GO" id="GO:0005975">
    <property type="term" value="P:carbohydrate metabolic process"/>
    <property type="evidence" value="ECO:0007669"/>
    <property type="project" value="InterPro"/>
</dbReference>
<feature type="domain" description="GH16" evidence="2">
    <location>
        <begin position="27"/>
        <end position="256"/>
    </location>
</feature>
<keyword evidence="4" id="KW-1185">Reference proteome</keyword>
<dbReference type="CDD" id="cd08023">
    <property type="entry name" value="GH16_laminarinase_like"/>
    <property type="match status" value="1"/>
</dbReference>
<evidence type="ECO:0000259" key="2">
    <source>
        <dbReference type="PROSITE" id="PS51762"/>
    </source>
</evidence>
<dbReference type="Gene3D" id="2.60.120.200">
    <property type="match status" value="1"/>
</dbReference>
<evidence type="ECO:0000256" key="1">
    <source>
        <dbReference type="ARBA" id="ARBA00006865"/>
    </source>
</evidence>
<proteinExistence type="inferred from homology"/>
<dbReference type="Pfam" id="PF00722">
    <property type="entry name" value="Glyco_hydro_16"/>
    <property type="match status" value="1"/>
</dbReference>
<gene>
    <name evidence="3" type="ORF">F6X51_25015</name>
</gene>
<dbReference type="AlphaFoldDB" id="A0A6N6MH15"/>
<dbReference type="PANTHER" id="PTHR10963:SF55">
    <property type="entry name" value="GLYCOSIDE HYDROLASE FAMILY 16 PROTEIN"/>
    <property type="match status" value="1"/>
</dbReference>
<evidence type="ECO:0000313" key="3">
    <source>
        <dbReference type="EMBL" id="KAB1069588.1"/>
    </source>
</evidence>
<dbReference type="InterPro" id="IPR013320">
    <property type="entry name" value="ConA-like_dom_sf"/>
</dbReference>
<accession>A0A6N6MH15</accession>